<organism evidence="3 4">
    <name type="scientific">Dyella telluris</name>
    <dbReference type="NCBI Taxonomy" id="2763498"/>
    <lineage>
        <taxon>Bacteria</taxon>
        <taxon>Pseudomonadati</taxon>
        <taxon>Pseudomonadota</taxon>
        <taxon>Gammaproteobacteria</taxon>
        <taxon>Lysobacterales</taxon>
        <taxon>Rhodanobacteraceae</taxon>
        <taxon>Dyella</taxon>
    </lineage>
</organism>
<dbReference type="Proteomes" id="UP000515873">
    <property type="component" value="Chromosome"/>
</dbReference>
<feature type="transmembrane region" description="Helical" evidence="2">
    <location>
        <begin position="6"/>
        <end position="27"/>
    </location>
</feature>
<dbReference type="RefSeq" id="WP_187057089.1">
    <property type="nucleotide sequence ID" value="NZ_CP060412.1"/>
</dbReference>
<evidence type="ECO:0000256" key="1">
    <source>
        <dbReference type="SAM" id="MobiDB-lite"/>
    </source>
</evidence>
<evidence type="ECO:0000313" key="3">
    <source>
        <dbReference type="EMBL" id="QNK01630.1"/>
    </source>
</evidence>
<gene>
    <name evidence="3" type="ORF">H8F01_00155</name>
</gene>
<dbReference type="AlphaFoldDB" id="A0A7G8Q4C2"/>
<accession>A0A7G8Q4C2</accession>
<dbReference type="KEGG" id="dtl:H8F01_00155"/>
<proteinExistence type="predicted"/>
<reference evidence="3 4" key="1">
    <citation type="submission" date="2020-08" db="EMBL/GenBank/DDBJ databases">
        <title>Dyella sp. G9 isolated from forest soil.</title>
        <authorList>
            <person name="Fu J."/>
            <person name="Qiu L."/>
        </authorList>
    </citation>
    <scope>NUCLEOTIDE SEQUENCE [LARGE SCALE GENOMIC DNA]</scope>
    <source>
        <strain evidence="3 4">G9</strain>
    </source>
</reference>
<dbReference type="EMBL" id="CP060412">
    <property type="protein sequence ID" value="QNK01630.1"/>
    <property type="molecule type" value="Genomic_DNA"/>
</dbReference>
<sequence>MNQTIVIALLGLVVLAALFCAVAWMAIRSRNMQVWLGSYLRRKPRPAVNGPTHVMFCFVDHYEPAWGRVDLETQRQRVDRWYRDYPAMASRHRDADGRPPQHSFFYPEEEYLPEHLDKIAGLCADGYGEIEIHLHHDNDTADNFCTTISRFNELLHARHGALSRDRKTGQLRFGFIHGNWSLDNSRADGRWCGLNNELILLRELGCYADFTLPSAPSETQTRAINAIYYATDDPCHPKSHNTGTPVRVGGHASGDLMIVQGPLGLDWKRRRKLIMPRIENSDVRHSCPPTPERVDAWVRTGIHVEGRPEWIFIKIHTHGTQERDMDTLLGDPMHAMHDHLEKVYNDGSQYVLHYVTSREMYNIIKAAEAGMEGNPHRYRDFELAPPPGVTKWTNPLPAGQVREPEVVAGGGRSVE</sequence>
<keyword evidence="4" id="KW-1185">Reference proteome</keyword>
<protein>
    <submittedName>
        <fullName evidence="3">Uncharacterized protein</fullName>
    </submittedName>
</protein>
<name>A0A7G8Q4C2_9GAMM</name>
<keyword evidence="2" id="KW-0472">Membrane</keyword>
<keyword evidence="2" id="KW-0812">Transmembrane</keyword>
<keyword evidence="2" id="KW-1133">Transmembrane helix</keyword>
<feature type="region of interest" description="Disordered" evidence="1">
    <location>
        <begin position="392"/>
        <end position="415"/>
    </location>
</feature>
<evidence type="ECO:0000256" key="2">
    <source>
        <dbReference type="SAM" id="Phobius"/>
    </source>
</evidence>
<evidence type="ECO:0000313" key="4">
    <source>
        <dbReference type="Proteomes" id="UP000515873"/>
    </source>
</evidence>